<dbReference type="STRING" id="1797690.A3B23_00360"/>
<keyword evidence="1" id="KW-0175">Coiled coil</keyword>
<dbReference type="EMBL" id="MHIY01000031">
    <property type="protein sequence ID" value="OGY59161.1"/>
    <property type="molecule type" value="Genomic_DNA"/>
</dbReference>
<protein>
    <recommendedName>
        <fullName evidence="3">Transglycosylase SLT domain-containing protein</fullName>
    </recommendedName>
</protein>
<evidence type="ECO:0000259" key="3">
    <source>
        <dbReference type="Pfam" id="PF13406"/>
    </source>
</evidence>
<keyword evidence="2" id="KW-1133">Transmembrane helix</keyword>
<evidence type="ECO:0000256" key="1">
    <source>
        <dbReference type="SAM" id="Coils"/>
    </source>
</evidence>
<dbReference type="Gene3D" id="1.10.530.10">
    <property type="match status" value="1"/>
</dbReference>
<sequence length="484" mass="54024">MILKPKTLVDIRKNRFIDPFSALPKRINLSFLRVRPVAGNLFGGALIIGAALSALLFLSGKVFAPIITPEILAETVTIPDEREALERELREYEAQIDDYEKTIADYSKKGASLKGEINILNTKVNKLNLQIKAVNISLGKLDGEIRDTSNKIKVVQSDIESKKTTLTKTLRNIYESDKEQYLEIMLQNRRLSDFFSNINSLTLLQSSLRDVLESLVSSHDELIDQKEQLSLKRADAATLKSYQDGQRASILSTKSEKDKLLTITKGKESEYQKYLVETRKKAAEIRSRIFQFLGGGELTFDKAYEFAKLAESATGVRAAFILAILDRESNLGKNVGRCDYKTAMHPTRDIPVFLQIIAELGLQRDLDNGIIKVSCANSDGAYGGAMGPAQFIPSTWNFFKARIAQVAGVNPPSPWRNADAVVATSLYIKDLLKVCDGYSGLFQERCAAARYYAGSRWRNHVWGYGAKVVNSAEKFQDDIDLLNS</sequence>
<feature type="transmembrane region" description="Helical" evidence="2">
    <location>
        <begin position="37"/>
        <end position="58"/>
    </location>
</feature>
<accession>A0A1G1Z3D6</accession>
<proteinExistence type="predicted"/>
<comment type="caution">
    <text evidence="4">The sequence shown here is derived from an EMBL/GenBank/DDBJ whole genome shotgun (WGS) entry which is preliminary data.</text>
</comment>
<organism evidence="4 5">
    <name type="scientific">Candidatus Colwellbacteria bacterium RIFCSPLOWO2_01_FULL_48_10</name>
    <dbReference type="NCBI Taxonomy" id="1797690"/>
    <lineage>
        <taxon>Bacteria</taxon>
        <taxon>Candidatus Colwelliibacteriota</taxon>
    </lineage>
</organism>
<gene>
    <name evidence="4" type="ORF">A3B23_00360</name>
</gene>
<keyword evidence="2" id="KW-0812">Transmembrane</keyword>
<dbReference type="InterPro" id="IPR031304">
    <property type="entry name" value="SLT_2"/>
</dbReference>
<feature type="coiled-coil region" evidence="1">
    <location>
        <begin position="82"/>
        <end position="109"/>
    </location>
</feature>
<evidence type="ECO:0000313" key="5">
    <source>
        <dbReference type="Proteomes" id="UP000178744"/>
    </source>
</evidence>
<evidence type="ECO:0000256" key="2">
    <source>
        <dbReference type="SAM" id="Phobius"/>
    </source>
</evidence>
<dbReference type="AlphaFoldDB" id="A0A1G1Z3D6"/>
<dbReference type="SUPFAM" id="SSF53955">
    <property type="entry name" value="Lysozyme-like"/>
    <property type="match status" value="1"/>
</dbReference>
<dbReference type="Pfam" id="PF13406">
    <property type="entry name" value="SLT_2"/>
    <property type="match status" value="1"/>
</dbReference>
<keyword evidence="2" id="KW-0472">Membrane</keyword>
<reference evidence="4 5" key="1">
    <citation type="journal article" date="2016" name="Nat. Commun.">
        <title>Thousands of microbial genomes shed light on interconnected biogeochemical processes in an aquifer system.</title>
        <authorList>
            <person name="Anantharaman K."/>
            <person name="Brown C.T."/>
            <person name="Hug L.A."/>
            <person name="Sharon I."/>
            <person name="Castelle C.J."/>
            <person name="Probst A.J."/>
            <person name="Thomas B.C."/>
            <person name="Singh A."/>
            <person name="Wilkins M.J."/>
            <person name="Karaoz U."/>
            <person name="Brodie E.L."/>
            <person name="Williams K.H."/>
            <person name="Hubbard S.S."/>
            <person name="Banfield J.F."/>
        </authorList>
    </citation>
    <scope>NUCLEOTIDE SEQUENCE [LARGE SCALE GENOMIC DNA]</scope>
</reference>
<dbReference type="Proteomes" id="UP000178744">
    <property type="component" value="Unassembled WGS sequence"/>
</dbReference>
<name>A0A1G1Z3D6_9BACT</name>
<evidence type="ECO:0000313" key="4">
    <source>
        <dbReference type="EMBL" id="OGY59161.1"/>
    </source>
</evidence>
<feature type="domain" description="Transglycosylase SLT" evidence="3">
    <location>
        <begin position="300"/>
        <end position="397"/>
    </location>
</feature>
<dbReference type="Gene3D" id="6.10.250.3150">
    <property type="match status" value="1"/>
</dbReference>
<dbReference type="InterPro" id="IPR023346">
    <property type="entry name" value="Lysozyme-like_dom_sf"/>
</dbReference>